<feature type="transmembrane region" description="Helical" evidence="1">
    <location>
        <begin position="165"/>
        <end position="190"/>
    </location>
</feature>
<protein>
    <recommendedName>
        <fullName evidence="2">ABM domain-containing protein</fullName>
    </recommendedName>
</protein>
<evidence type="ECO:0000313" key="3">
    <source>
        <dbReference type="EMBL" id="UQX90095.1"/>
    </source>
</evidence>
<dbReference type="InterPro" id="IPR011008">
    <property type="entry name" value="Dimeric_a/b-barrel"/>
</dbReference>
<dbReference type="PANTHER" id="PTHR40057:SF1">
    <property type="entry name" value="SLR1162 PROTEIN"/>
    <property type="match status" value="1"/>
</dbReference>
<dbReference type="SUPFAM" id="SSF54909">
    <property type="entry name" value="Dimeric alpha+beta barrel"/>
    <property type="match status" value="1"/>
</dbReference>
<evidence type="ECO:0000313" key="4">
    <source>
        <dbReference type="Proteomes" id="UP001056336"/>
    </source>
</evidence>
<dbReference type="Proteomes" id="UP001056336">
    <property type="component" value="Chromosome"/>
</dbReference>
<keyword evidence="1" id="KW-0472">Membrane</keyword>
<keyword evidence="4" id="KW-1185">Reference proteome</keyword>
<dbReference type="InterPro" id="IPR038762">
    <property type="entry name" value="ABM_predict"/>
</dbReference>
<keyword evidence="1" id="KW-1133">Transmembrane helix</keyword>
<accession>A0ABY4R2P8</accession>
<organism evidence="3 4">
    <name type="scientific">Jatrophihabitans telluris</name>
    <dbReference type="NCBI Taxonomy" id="2038343"/>
    <lineage>
        <taxon>Bacteria</taxon>
        <taxon>Bacillati</taxon>
        <taxon>Actinomycetota</taxon>
        <taxon>Actinomycetes</taxon>
        <taxon>Jatrophihabitantales</taxon>
        <taxon>Jatrophihabitantaceae</taxon>
        <taxon>Jatrophihabitans</taxon>
    </lineage>
</organism>
<dbReference type="PANTHER" id="PTHR40057">
    <property type="entry name" value="SLR1162 PROTEIN"/>
    <property type="match status" value="1"/>
</dbReference>
<proteinExistence type="predicted"/>
<dbReference type="InterPro" id="IPR007138">
    <property type="entry name" value="ABM_dom"/>
</dbReference>
<sequence>MTTPLTVGGTDTGNPVPVTVAITRRAHPSHTAEMLAWVQAGISMAQQFTGYLGGGWVRSGPGSDEWHMLYRFDSPHSLAAWEGSPQRAWWLRTAHGLVEHTRTERRTGIEGWFDPPAEQESVDHDVRAAPPRWKQASTIWIVFFPLNLVATLTLGRWLANVGVNVALRVLVTTLILTPIMTYLLLPWITARLEWWLQGRRFSDR</sequence>
<evidence type="ECO:0000256" key="1">
    <source>
        <dbReference type="SAM" id="Phobius"/>
    </source>
</evidence>
<keyword evidence="1" id="KW-0812">Transmembrane</keyword>
<dbReference type="EMBL" id="CP097332">
    <property type="protein sequence ID" value="UQX90095.1"/>
    <property type="molecule type" value="Genomic_DNA"/>
</dbReference>
<evidence type="ECO:0000259" key="2">
    <source>
        <dbReference type="Pfam" id="PF03992"/>
    </source>
</evidence>
<feature type="transmembrane region" description="Helical" evidence="1">
    <location>
        <begin position="139"/>
        <end position="159"/>
    </location>
</feature>
<name>A0ABY4R2P8_9ACTN</name>
<feature type="domain" description="ABM" evidence="2">
    <location>
        <begin position="17"/>
        <end position="86"/>
    </location>
</feature>
<dbReference type="Gene3D" id="3.30.70.100">
    <property type="match status" value="1"/>
</dbReference>
<gene>
    <name evidence="3" type="ORF">M6D93_08855</name>
</gene>
<reference evidence="3" key="1">
    <citation type="journal article" date="2018" name="Int. J. Syst. Evol. Microbiol.">
        <title>Jatrophihabitans telluris sp. nov., isolated from sediment soil of lava forest wetlands and the emended description of the genus Jatrophihabitans.</title>
        <authorList>
            <person name="Lee K.C."/>
            <person name="Suh M.K."/>
            <person name="Eom M.K."/>
            <person name="Kim K.K."/>
            <person name="Kim J.S."/>
            <person name="Kim D.S."/>
            <person name="Ko S.H."/>
            <person name="Shin Y.K."/>
            <person name="Lee J.S."/>
        </authorList>
    </citation>
    <scope>NUCLEOTIDE SEQUENCE</scope>
    <source>
        <strain evidence="3">N237</strain>
    </source>
</reference>
<dbReference type="Pfam" id="PF03992">
    <property type="entry name" value="ABM"/>
    <property type="match status" value="1"/>
</dbReference>
<dbReference type="RefSeq" id="WP_249773991.1">
    <property type="nucleotide sequence ID" value="NZ_CP097332.1"/>
</dbReference>
<reference evidence="3" key="2">
    <citation type="submission" date="2022-05" db="EMBL/GenBank/DDBJ databases">
        <authorList>
            <person name="Kim J.-S."/>
            <person name="Lee K."/>
            <person name="Suh M."/>
            <person name="Eom M."/>
            <person name="Kim J.-S."/>
            <person name="Kim D.-S."/>
            <person name="Ko S.-H."/>
            <person name="Shin Y."/>
            <person name="Lee J.-S."/>
        </authorList>
    </citation>
    <scope>NUCLEOTIDE SEQUENCE</scope>
    <source>
        <strain evidence="3">N237</strain>
    </source>
</reference>